<dbReference type="Proteomes" id="UP000294743">
    <property type="component" value="Unassembled WGS sequence"/>
</dbReference>
<dbReference type="EMBL" id="SODD01000023">
    <property type="protein sequence ID" value="TDW16457.1"/>
    <property type="molecule type" value="Genomic_DNA"/>
</dbReference>
<accession>A0A4R7ZFP5</accession>
<evidence type="ECO:0000313" key="1">
    <source>
        <dbReference type="EMBL" id="TDW16457.1"/>
    </source>
</evidence>
<proteinExistence type="predicted"/>
<dbReference type="AlphaFoldDB" id="A0A4R7ZFP5"/>
<protein>
    <submittedName>
        <fullName evidence="1">Uncharacterized protein</fullName>
    </submittedName>
</protein>
<organism evidence="1 2">
    <name type="scientific">Breznakia blatticola</name>
    <dbReference type="NCBI Taxonomy" id="1754012"/>
    <lineage>
        <taxon>Bacteria</taxon>
        <taxon>Bacillati</taxon>
        <taxon>Bacillota</taxon>
        <taxon>Erysipelotrichia</taxon>
        <taxon>Erysipelotrichales</taxon>
        <taxon>Erysipelotrichaceae</taxon>
        <taxon>Breznakia</taxon>
    </lineage>
</organism>
<name>A0A4R7ZFP5_9FIRM</name>
<dbReference type="RefSeq" id="WP_134169871.1">
    <property type="nucleotide sequence ID" value="NZ_SODD01000023.1"/>
</dbReference>
<comment type="caution">
    <text evidence="1">The sequence shown here is derived from an EMBL/GenBank/DDBJ whole genome shotgun (WGS) entry which is preliminary data.</text>
</comment>
<gene>
    <name evidence="1" type="ORF">EDD63_12314</name>
</gene>
<sequence length="109" mass="12781">MKRLDKVKMHLKLATSCSVTNDFHSLQIHEVEINNQGIYFAYDCKEDIEKFSNEDDVHVHAIYNHNELTMHGKLQYIDDTKTTFCLIQVRASFYISGKLAFTYDFRDIA</sequence>
<keyword evidence="2" id="KW-1185">Reference proteome</keyword>
<reference evidence="1 2" key="1">
    <citation type="submission" date="2019-03" db="EMBL/GenBank/DDBJ databases">
        <title>Genomic Encyclopedia of Type Strains, Phase IV (KMG-IV): sequencing the most valuable type-strain genomes for metagenomic binning, comparative biology and taxonomic classification.</title>
        <authorList>
            <person name="Goeker M."/>
        </authorList>
    </citation>
    <scope>NUCLEOTIDE SEQUENCE [LARGE SCALE GENOMIC DNA]</scope>
    <source>
        <strain evidence="1 2">DSM 28867</strain>
    </source>
</reference>
<evidence type="ECO:0000313" key="2">
    <source>
        <dbReference type="Proteomes" id="UP000294743"/>
    </source>
</evidence>